<evidence type="ECO:0000313" key="2">
    <source>
        <dbReference type="Proteomes" id="UP001418222"/>
    </source>
</evidence>
<dbReference type="EMBL" id="JBBWWQ010000013">
    <property type="protein sequence ID" value="KAK8933723.1"/>
    <property type="molecule type" value="Genomic_DNA"/>
</dbReference>
<comment type="caution">
    <text evidence="1">The sequence shown here is derived from an EMBL/GenBank/DDBJ whole genome shotgun (WGS) entry which is preliminary data.</text>
</comment>
<gene>
    <name evidence="1" type="ORF">KSP39_PZI015701</name>
</gene>
<dbReference type="AlphaFoldDB" id="A0AAP0G1X3"/>
<sequence length="203" mass="22106">MVSAIVGGDSPDVFPHDALGYIPGDGVLAGGDENSVPRIVPQFNSGDGSSSGSFFVFPLGLSLDQGRPGFRMAKEGSSGGSIGRRILQGVEVKSSSEANRDPVQLPSLFPTFGHVQSHQIRHNPPLTIIENFRIKIYMFLMIMKLDFVISIFHSKNSLILFSNFVTHLLFTLISQMEQSESVGAKEWDNTKMPSLGSINFCNT</sequence>
<keyword evidence="2" id="KW-1185">Reference proteome</keyword>
<dbReference type="Proteomes" id="UP001418222">
    <property type="component" value="Unassembled WGS sequence"/>
</dbReference>
<evidence type="ECO:0000313" key="1">
    <source>
        <dbReference type="EMBL" id="KAK8933723.1"/>
    </source>
</evidence>
<organism evidence="1 2">
    <name type="scientific">Platanthera zijinensis</name>
    <dbReference type="NCBI Taxonomy" id="2320716"/>
    <lineage>
        <taxon>Eukaryota</taxon>
        <taxon>Viridiplantae</taxon>
        <taxon>Streptophyta</taxon>
        <taxon>Embryophyta</taxon>
        <taxon>Tracheophyta</taxon>
        <taxon>Spermatophyta</taxon>
        <taxon>Magnoliopsida</taxon>
        <taxon>Liliopsida</taxon>
        <taxon>Asparagales</taxon>
        <taxon>Orchidaceae</taxon>
        <taxon>Orchidoideae</taxon>
        <taxon>Orchideae</taxon>
        <taxon>Orchidinae</taxon>
        <taxon>Platanthera</taxon>
    </lineage>
</organism>
<protein>
    <submittedName>
        <fullName evidence="1">Uncharacterized protein</fullName>
    </submittedName>
</protein>
<proteinExistence type="predicted"/>
<name>A0AAP0G1X3_9ASPA</name>
<reference evidence="1 2" key="1">
    <citation type="journal article" date="2022" name="Nat. Plants">
        <title>Genomes of leafy and leafless Platanthera orchids illuminate the evolution of mycoheterotrophy.</title>
        <authorList>
            <person name="Li M.H."/>
            <person name="Liu K.W."/>
            <person name="Li Z."/>
            <person name="Lu H.C."/>
            <person name="Ye Q.L."/>
            <person name="Zhang D."/>
            <person name="Wang J.Y."/>
            <person name="Li Y.F."/>
            <person name="Zhong Z.M."/>
            <person name="Liu X."/>
            <person name="Yu X."/>
            <person name="Liu D.K."/>
            <person name="Tu X.D."/>
            <person name="Liu B."/>
            <person name="Hao Y."/>
            <person name="Liao X.Y."/>
            <person name="Jiang Y.T."/>
            <person name="Sun W.H."/>
            <person name="Chen J."/>
            <person name="Chen Y.Q."/>
            <person name="Ai Y."/>
            <person name="Zhai J.W."/>
            <person name="Wu S.S."/>
            <person name="Zhou Z."/>
            <person name="Hsiao Y.Y."/>
            <person name="Wu W.L."/>
            <person name="Chen Y.Y."/>
            <person name="Lin Y.F."/>
            <person name="Hsu J.L."/>
            <person name="Li C.Y."/>
            <person name="Wang Z.W."/>
            <person name="Zhao X."/>
            <person name="Zhong W.Y."/>
            <person name="Ma X.K."/>
            <person name="Ma L."/>
            <person name="Huang J."/>
            <person name="Chen G.Z."/>
            <person name="Huang M.Z."/>
            <person name="Huang L."/>
            <person name="Peng D.H."/>
            <person name="Luo Y.B."/>
            <person name="Zou S.Q."/>
            <person name="Chen S.P."/>
            <person name="Lan S."/>
            <person name="Tsai W.C."/>
            <person name="Van de Peer Y."/>
            <person name="Liu Z.J."/>
        </authorList>
    </citation>
    <scope>NUCLEOTIDE SEQUENCE [LARGE SCALE GENOMIC DNA]</scope>
    <source>
        <strain evidence="1">Lor287</strain>
    </source>
</reference>
<accession>A0AAP0G1X3</accession>